<protein>
    <submittedName>
        <fullName evidence="1">Uncharacterized protein</fullName>
    </submittedName>
</protein>
<reference evidence="1" key="1">
    <citation type="submission" date="2021-01" db="EMBL/GenBank/DDBJ databases">
        <title>Phytophthora aleatoria, a newly-described species from Pinus radiata is distinct from Phytophthora cactorum isolates based on comparative genomics.</title>
        <authorList>
            <person name="Mcdougal R."/>
            <person name="Panda P."/>
            <person name="Williams N."/>
            <person name="Studholme D.J."/>
        </authorList>
    </citation>
    <scope>NUCLEOTIDE SEQUENCE</scope>
    <source>
        <strain evidence="1">NZFS 4037</strain>
    </source>
</reference>
<dbReference type="AlphaFoldDB" id="A0A8J5JEB2"/>
<evidence type="ECO:0000313" key="1">
    <source>
        <dbReference type="EMBL" id="KAG6977455.1"/>
    </source>
</evidence>
<evidence type="ECO:0000313" key="2">
    <source>
        <dbReference type="Proteomes" id="UP000709295"/>
    </source>
</evidence>
<dbReference type="Proteomes" id="UP000709295">
    <property type="component" value="Unassembled WGS sequence"/>
</dbReference>
<proteinExistence type="predicted"/>
<keyword evidence="2" id="KW-1185">Reference proteome</keyword>
<comment type="caution">
    <text evidence="1">The sequence shown here is derived from an EMBL/GenBank/DDBJ whole genome shotgun (WGS) entry which is preliminary data.</text>
</comment>
<sequence length="96" mass="9999">MTMTGTNCPDRSVVAAPAQYSLLASTTCWCVYSQLVAPPASAVLACNGDRCLPSPRQGIGAFLKASGITTVCVNESSESQPGWFMTVNAQMLAQPA</sequence>
<accession>A0A8J5JEB2</accession>
<organism evidence="1 2">
    <name type="scientific">Phytophthora aleatoria</name>
    <dbReference type="NCBI Taxonomy" id="2496075"/>
    <lineage>
        <taxon>Eukaryota</taxon>
        <taxon>Sar</taxon>
        <taxon>Stramenopiles</taxon>
        <taxon>Oomycota</taxon>
        <taxon>Peronosporomycetes</taxon>
        <taxon>Peronosporales</taxon>
        <taxon>Peronosporaceae</taxon>
        <taxon>Phytophthora</taxon>
    </lineage>
</organism>
<name>A0A8J5JEB2_9STRA</name>
<dbReference type="EMBL" id="JAENGY010000006">
    <property type="protein sequence ID" value="KAG6977455.1"/>
    <property type="molecule type" value="Genomic_DNA"/>
</dbReference>
<gene>
    <name evidence="1" type="ORF">JG688_00000364</name>
</gene>